<dbReference type="PATRIC" id="fig|1310607.3.peg.1708"/>
<evidence type="ECO:0000313" key="2">
    <source>
        <dbReference type="Proteomes" id="UP000021108"/>
    </source>
</evidence>
<proteinExistence type="predicted"/>
<reference evidence="1 2" key="1">
    <citation type="submission" date="2014-02" db="EMBL/GenBank/DDBJ databases">
        <title>Comparative genomics and transcriptomics to identify genetic mechanisms underlying the emergence of carbapenem resistant Acinetobacter baumannii (CRAb).</title>
        <authorList>
            <person name="Harris A.D."/>
            <person name="Johnson K.J."/>
            <person name="George J."/>
            <person name="Shefchek K."/>
            <person name="Daugherty S.C."/>
            <person name="Parankush S."/>
            <person name="Sadzewicz L."/>
            <person name="Tallon L."/>
            <person name="Sengamalay N."/>
            <person name="Hazen T.H."/>
            <person name="Rasko D.A."/>
        </authorList>
    </citation>
    <scope>NUCLEOTIDE SEQUENCE [LARGE SCALE GENOMIC DNA]</scope>
    <source>
        <strain evidence="1 2">625974</strain>
    </source>
</reference>
<name>A0A009PF97_ACIBA</name>
<gene>
    <name evidence="1" type="ORF">J506_1758</name>
</gene>
<accession>A0A009PF97</accession>
<protein>
    <submittedName>
        <fullName evidence="1">Uncharacterized protein</fullName>
    </submittedName>
</protein>
<dbReference type="EMBL" id="JEXD01000011">
    <property type="protein sequence ID" value="EXC07695.1"/>
    <property type="molecule type" value="Genomic_DNA"/>
</dbReference>
<dbReference type="AlphaFoldDB" id="A0A009PF97"/>
<comment type="caution">
    <text evidence="1">The sequence shown here is derived from an EMBL/GenBank/DDBJ whole genome shotgun (WGS) entry which is preliminary data.</text>
</comment>
<organism evidence="1 2">
    <name type="scientific">Acinetobacter baumannii 625974</name>
    <dbReference type="NCBI Taxonomy" id="1310607"/>
    <lineage>
        <taxon>Bacteria</taxon>
        <taxon>Pseudomonadati</taxon>
        <taxon>Pseudomonadota</taxon>
        <taxon>Gammaproteobacteria</taxon>
        <taxon>Moraxellales</taxon>
        <taxon>Moraxellaceae</taxon>
        <taxon>Acinetobacter</taxon>
        <taxon>Acinetobacter calcoaceticus/baumannii complex</taxon>
    </lineage>
</organism>
<dbReference type="Proteomes" id="UP000021108">
    <property type="component" value="Unassembled WGS sequence"/>
</dbReference>
<sequence>MNQLSATDCRASLQQVAYFKVSIYGLQNSFLLPVILDTDISPLTLHTWP</sequence>
<evidence type="ECO:0000313" key="1">
    <source>
        <dbReference type="EMBL" id="EXC07695.1"/>
    </source>
</evidence>